<keyword evidence="7" id="KW-1185">Reference proteome</keyword>
<evidence type="ECO:0000313" key="6">
    <source>
        <dbReference type="EMBL" id="QTX02648.1"/>
    </source>
</evidence>
<dbReference type="SUPFAM" id="SSF52518">
    <property type="entry name" value="Thiamin diphosphate-binding fold (THDP-binding)"/>
    <property type="match status" value="1"/>
</dbReference>
<dbReference type="PANTHER" id="PTHR43380:SF1">
    <property type="entry name" value="2-OXOISOVALERATE DEHYDROGENASE SUBUNIT ALPHA, MITOCHONDRIAL"/>
    <property type="match status" value="1"/>
</dbReference>
<dbReference type="InterPro" id="IPR001017">
    <property type="entry name" value="DH_E1"/>
</dbReference>
<keyword evidence="4 6" id="KW-0670">Pyruvate</keyword>
<dbReference type="CDD" id="cd02000">
    <property type="entry name" value="TPP_E1_PDC_ADC_BCADC"/>
    <property type="match status" value="1"/>
</dbReference>
<dbReference type="AlphaFoldDB" id="A0A975ILT0"/>
<sequence>MEILNLYNYLNKKKLQILNSEGDIINPELEPKLSKEQLLKIYKTMILCRISDNKAVQYQRQGRMLSYVVNKGHEACQVGTASALENKDWISPYFRDIGLYLYRDIPLENIYLYWFGNEKGSKMDPQKRILPVNIIIGSSVNIGAGLALASKLQNKDEVTLATIGDGGTAHEEFYAGLNYASVFKAPLIVLVQNNQYAISTPRKIASNSETLAQKAHAFGIPGIQVDGNDVLAVHVAIKKLAERARQKKGPALIEILTYRMGPHTTNDNTSLYRSKEEEIEWDKKDPIVRFQKYLLNKNILTPELIEKIEKETEEHVVKTHEKIMSYGHIVKPIEIFENIYKEMTPQLKEQCLEYENFLTNNNKENDKI</sequence>
<dbReference type="PANTHER" id="PTHR43380">
    <property type="entry name" value="2-OXOISOVALERATE DEHYDROGENASE SUBUNIT ALPHA, MITOCHONDRIAL"/>
    <property type="match status" value="1"/>
</dbReference>
<dbReference type="InterPro" id="IPR050771">
    <property type="entry name" value="Alpha-ketoacid_DH_E1_comp"/>
</dbReference>
<gene>
    <name evidence="6" type="primary">pdhA</name>
    <name evidence="6" type="ORF">LFWB_0780</name>
</gene>
<dbReference type="GO" id="GO:0009083">
    <property type="term" value="P:branched-chain amino acid catabolic process"/>
    <property type="evidence" value="ECO:0007669"/>
    <property type="project" value="TreeGrafter"/>
</dbReference>
<evidence type="ECO:0000313" key="7">
    <source>
        <dbReference type="Proteomes" id="UP000672038"/>
    </source>
</evidence>
<comment type="function">
    <text evidence="4">The pyruvate dehydrogenase complex catalyzes the overall conversion of pyruvate to acetyl-CoA and CO(2). It contains multiple copies of three enzymatic components: pyruvate dehydrogenase (E1), dihydrolipoamide acetyltransferase (E2) and lipoamide dehydrogenase (E3).</text>
</comment>
<dbReference type="Proteomes" id="UP000672038">
    <property type="component" value="Chromosome"/>
</dbReference>
<dbReference type="GO" id="GO:0004739">
    <property type="term" value="F:pyruvate dehydrogenase (acetyl-transferring) activity"/>
    <property type="evidence" value="ECO:0007669"/>
    <property type="project" value="UniProtKB-UniRule"/>
</dbReference>
<dbReference type="InterPro" id="IPR017596">
    <property type="entry name" value="PdhA/BkdA"/>
</dbReference>
<dbReference type="KEGG" id="pluf:LFWB_0780"/>
<keyword evidence="3 4" id="KW-0786">Thiamine pyrophosphate</keyword>
<organism evidence="6 7">
    <name type="scientific">Loofah witches'-broom phytoplasma</name>
    <dbReference type="NCBI Taxonomy" id="35773"/>
    <lineage>
        <taxon>Bacteria</taxon>
        <taxon>Bacillati</taxon>
        <taxon>Mycoplasmatota</taxon>
        <taxon>Mollicutes</taxon>
        <taxon>Acholeplasmatales</taxon>
        <taxon>Acholeplasmataceae</taxon>
        <taxon>Candidatus Phytoplasma</taxon>
        <taxon>16SrVIII (Loofah witches'-broom group)</taxon>
    </lineage>
</organism>
<feature type="domain" description="Dehydrogenase E1 component" evidence="5">
    <location>
        <begin position="42"/>
        <end position="323"/>
    </location>
</feature>
<keyword evidence="2 4" id="KW-0560">Oxidoreductase</keyword>
<dbReference type="RefSeq" id="WP_210954729.1">
    <property type="nucleotide sequence ID" value="NZ_CP054393.1"/>
</dbReference>
<dbReference type="EMBL" id="CP054393">
    <property type="protein sequence ID" value="QTX02648.1"/>
    <property type="molecule type" value="Genomic_DNA"/>
</dbReference>
<name>A0A975ILT0_LOWBP</name>
<dbReference type="NCBIfam" id="TIGR03181">
    <property type="entry name" value="PDH_E1_alph_x"/>
    <property type="match status" value="1"/>
</dbReference>
<proteinExistence type="predicted"/>
<dbReference type="EC" id="1.2.4.1" evidence="4"/>
<dbReference type="InterPro" id="IPR029061">
    <property type="entry name" value="THDP-binding"/>
</dbReference>
<comment type="cofactor">
    <cofactor evidence="1 4">
        <name>thiamine diphosphate</name>
        <dbReference type="ChEBI" id="CHEBI:58937"/>
    </cofactor>
</comment>
<evidence type="ECO:0000256" key="1">
    <source>
        <dbReference type="ARBA" id="ARBA00001964"/>
    </source>
</evidence>
<protein>
    <recommendedName>
        <fullName evidence="4">Pyruvate dehydrogenase E1 component subunit alpha</fullName>
        <ecNumber evidence="4">1.2.4.1</ecNumber>
    </recommendedName>
</protein>
<evidence type="ECO:0000256" key="2">
    <source>
        <dbReference type="ARBA" id="ARBA00023002"/>
    </source>
</evidence>
<reference evidence="6" key="1">
    <citation type="submission" date="2020-06" db="EMBL/GenBank/DDBJ databases">
        <title>Complete genome sequence of Candidatus Phytoplasma luffae NCHU2019.</title>
        <authorList>
            <person name="Cho S.-T."/>
            <person name="Tan C.-M."/>
            <person name="Li J.-R."/>
            <person name="Chien Y.-Y."/>
            <person name="Chiu Y.-C."/>
            <person name="Yang J.-Y."/>
            <person name="Kuo C.-H."/>
        </authorList>
    </citation>
    <scope>NUCLEOTIDE SEQUENCE</scope>
    <source>
        <strain evidence="6">NCHU2019</strain>
    </source>
</reference>
<accession>A0A975ILT0</accession>
<evidence type="ECO:0000256" key="4">
    <source>
        <dbReference type="RuleBase" id="RU366007"/>
    </source>
</evidence>
<evidence type="ECO:0000259" key="5">
    <source>
        <dbReference type="Pfam" id="PF00676"/>
    </source>
</evidence>
<evidence type="ECO:0000256" key="3">
    <source>
        <dbReference type="ARBA" id="ARBA00023052"/>
    </source>
</evidence>
<comment type="catalytic activity">
    <reaction evidence="4">
        <text>N(6)-[(R)-lipoyl]-L-lysyl-[protein] + pyruvate + H(+) = N(6)-[(R)-S(8)-acetyldihydrolipoyl]-L-lysyl-[protein] + CO2</text>
        <dbReference type="Rhea" id="RHEA:19189"/>
        <dbReference type="Rhea" id="RHEA-COMP:10474"/>
        <dbReference type="Rhea" id="RHEA-COMP:10478"/>
        <dbReference type="ChEBI" id="CHEBI:15361"/>
        <dbReference type="ChEBI" id="CHEBI:15378"/>
        <dbReference type="ChEBI" id="CHEBI:16526"/>
        <dbReference type="ChEBI" id="CHEBI:83099"/>
        <dbReference type="ChEBI" id="CHEBI:83111"/>
        <dbReference type="EC" id="1.2.4.1"/>
    </reaction>
</comment>
<comment type="subunit">
    <text evidence="4">Heterodimer of an alpha and a beta chain.</text>
</comment>
<dbReference type="Pfam" id="PF00676">
    <property type="entry name" value="E1_dh"/>
    <property type="match status" value="1"/>
</dbReference>
<dbReference type="Gene3D" id="3.40.50.970">
    <property type="match status" value="1"/>
</dbReference>